<proteinExistence type="evidence at transcript level"/>
<organism evidence="2">
    <name type="scientific">Cotesia chilonis</name>
    <dbReference type="NCBI Taxonomy" id="89804"/>
    <lineage>
        <taxon>Eukaryota</taxon>
        <taxon>Metazoa</taxon>
        <taxon>Ecdysozoa</taxon>
        <taxon>Arthropoda</taxon>
        <taxon>Hexapoda</taxon>
        <taxon>Insecta</taxon>
        <taxon>Pterygota</taxon>
        <taxon>Neoptera</taxon>
        <taxon>Endopterygota</taxon>
        <taxon>Hymenoptera</taxon>
        <taxon>Apocrita</taxon>
        <taxon>Ichneumonoidea</taxon>
        <taxon>Braconidae</taxon>
        <taxon>Microgastrinae</taxon>
        <taxon>Cotesia</taxon>
    </lineage>
</organism>
<feature type="signal peptide" evidence="1">
    <location>
        <begin position="1"/>
        <end position="22"/>
    </location>
</feature>
<name>A0A1J0M5I5_9HYME</name>
<reference evidence="2" key="1">
    <citation type="submission" date="2016-01" db="EMBL/GenBank/DDBJ databases">
        <title>The venom composition of the polydnavirus (PDV)-carrying endoparasitoid Cotesia chilonis (Hymenoptera: Braconidae) revealed by combining transcriptomic analysis and proteomic approach.</title>
        <authorList>
            <person name="Teng Z."/>
        </authorList>
    </citation>
    <scope>NUCLEOTIDE SEQUENCE</scope>
    <source>
        <strain evidence="2">Cc-Ven26</strain>
        <tissue evidence="2">Venom gland</tissue>
    </source>
</reference>
<accession>A0A1J0M5I5</accession>
<dbReference type="EMBL" id="KU663643">
    <property type="protein sequence ID" value="APD15637.1"/>
    <property type="molecule type" value="mRNA"/>
</dbReference>
<protein>
    <submittedName>
        <fullName evidence="2">Uncharacterized protein</fullName>
    </submittedName>
</protein>
<feature type="chain" id="PRO_5009614664" evidence="1">
    <location>
        <begin position="23"/>
        <end position="98"/>
    </location>
</feature>
<dbReference type="AlphaFoldDB" id="A0A1J0M5I5"/>
<sequence>MKGFVAIFVVILASAYLQGAAGQEMCPSENCIEAEACEEPVRSTSITCANGLSCCSLVKSEFRTHCRHHGGACMSSCNPTLIHDVIDCESDQVCCTLV</sequence>
<evidence type="ECO:0000313" key="2">
    <source>
        <dbReference type="EMBL" id="APD15637.1"/>
    </source>
</evidence>
<evidence type="ECO:0000256" key="1">
    <source>
        <dbReference type="SAM" id="SignalP"/>
    </source>
</evidence>
<keyword evidence="1" id="KW-0732">Signal</keyword>